<gene>
    <name evidence="1" type="ORF">HD556DRAFT_1248274</name>
</gene>
<name>A0A9P7AC87_9AGAM</name>
<feature type="non-terminal residue" evidence="1">
    <location>
        <position position="1"/>
    </location>
</feature>
<dbReference type="RefSeq" id="XP_041153922.1">
    <property type="nucleotide sequence ID" value="XM_041298762.1"/>
</dbReference>
<reference evidence="1" key="1">
    <citation type="journal article" date="2020" name="New Phytol.">
        <title>Comparative genomics reveals dynamic genome evolution in host specialist ectomycorrhizal fungi.</title>
        <authorList>
            <person name="Lofgren L.A."/>
            <person name="Nguyen N.H."/>
            <person name="Vilgalys R."/>
            <person name="Ruytinx J."/>
            <person name="Liao H.L."/>
            <person name="Branco S."/>
            <person name="Kuo A."/>
            <person name="LaButti K."/>
            <person name="Lipzen A."/>
            <person name="Andreopoulos W."/>
            <person name="Pangilinan J."/>
            <person name="Riley R."/>
            <person name="Hundley H."/>
            <person name="Na H."/>
            <person name="Barry K."/>
            <person name="Grigoriev I.V."/>
            <person name="Stajich J.E."/>
            <person name="Kennedy P.G."/>
        </authorList>
    </citation>
    <scope>NUCLEOTIDE SEQUENCE</scope>
    <source>
        <strain evidence="1">S12</strain>
    </source>
</reference>
<evidence type="ECO:0000313" key="2">
    <source>
        <dbReference type="Proteomes" id="UP000719766"/>
    </source>
</evidence>
<proteinExistence type="predicted"/>
<dbReference type="AlphaFoldDB" id="A0A9P7AC87"/>
<dbReference type="Proteomes" id="UP000719766">
    <property type="component" value="Unassembled WGS sequence"/>
</dbReference>
<accession>A0A9P7AC87</accession>
<protein>
    <submittedName>
        <fullName evidence="1">Uncharacterized protein</fullName>
    </submittedName>
</protein>
<dbReference type="EMBL" id="JABBWE010000092">
    <property type="protein sequence ID" value="KAG1786481.1"/>
    <property type="molecule type" value="Genomic_DNA"/>
</dbReference>
<sequence>FDPSIGFTVLDFDHFFGEPIHDCMNIPGFDRPAWIERAFSNANTHTRSWADAVVTKYGMATSFQSHYLPFNSP</sequence>
<dbReference type="GeneID" id="64592526"/>
<organism evidence="1 2">
    <name type="scientific">Suillus plorans</name>
    <dbReference type="NCBI Taxonomy" id="116603"/>
    <lineage>
        <taxon>Eukaryota</taxon>
        <taxon>Fungi</taxon>
        <taxon>Dikarya</taxon>
        <taxon>Basidiomycota</taxon>
        <taxon>Agaricomycotina</taxon>
        <taxon>Agaricomycetes</taxon>
        <taxon>Agaricomycetidae</taxon>
        <taxon>Boletales</taxon>
        <taxon>Suillineae</taxon>
        <taxon>Suillaceae</taxon>
        <taxon>Suillus</taxon>
    </lineage>
</organism>
<comment type="caution">
    <text evidence="1">The sequence shown here is derived from an EMBL/GenBank/DDBJ whole genome shotgun (WGS) entry which is preliminary data.</text>
</comment>
<dbReference type="OrthoDB" id="1393670at2759"/>
<keyword evidence="2" id="KW-1185">Reference proteome</keyword>
<evidence type="ECO:0000313" key="1">
    <source>
        <dbReference type="EMBL" id="KAG1786481.1"/>
    </source>
</evidence>